<dbReference type="SUPFAM" id="SSF48452">
    <property type="entry name" value="TPR-like"/>
    <property type="match status" value="1"/>
</dbReference>
<dbReference type="SMART" id="SM00028">
    <property type="entry name" value="TPR"/>
    <property type="match status" value="4"/>
</dbReference>
<keyword evidence="1" id="KW-0677">Repeat</keyword>
<dbReference type="Proteomes" id="UP000664277">
    <property type="component" value="Unassembled WGS sequence"/>
</dbReference>
<dbReference type="AlphaFoldDB" id="A0A8J7TMD2"/>
<dbReference type="Gene3D" id="1.25.40.10">
    <property type="entry name" value="Tetratricopeptide repeat domain"/>
    <property type="match status" value="1"/>
</dbReference>
<dbReference type="InterPro" id="IPR011990">
    <property type="entry name" value="TPR-like_helical_dom_sf"/>
</dbReference>
<proteinExistence type="predicted"/>
<dbReference type="InterPro" id="IPR019734">
    <property type="entry name" value="TPR_rpt"/>
</dbReference>
<evidence type="ECO:0000256" key="3">
    <source>
        <dbReference type="SAM" id="Coils"/>
    </source>
</evidence>
<sequence>MKEEQRSKLKQRKLRSIASLSLIVSLATELATTLPGGLVCSLIACAPAHSDDMNKQNLDSQLADLEKRARSLKQEKNYKALEPLARQRLSLFRRLYNDGNLAFALDELADTLLALGKLDEAEALYQESLKINKEVSHVWGKPVPNYQTRDLARQLTGLGHVAMKKGDFKTAEGYFREYFDGVKKEERGLRAIHTPQATLELAECLLAQQKDSEAVSLLKEASQLNVNAHAFFSQAALLNKLADQLEKSGEKSQAAQYRAIASSLKRNQEQMNKSGLDY</sequence>
<gene>
    <name evidence="4" type="ORF">J0M35_16835</name>
</gene>
<organism evidence="4 5">
    <name type="scientific">Candidatus Obscuribacter phosphatis</name>
    <dbReference type="NCBI Taxonomy" id="1906157"/>
    <lineage>
        <taxon>Bacteria</taxon>
        <taxon>Bacillati</taxon>
        <taxon>Candidatus Melainabacteria</taxon>
        <taxon>Candidatus Obscuribacterales</taxon>
        <taxon>Candidatus Obscuribacteraceae</taxon>
        <taxon>Candidatus Obscuribacter</taxon>
    </lineage>
</organism>
<evidence type="ECO:0000313" key="4">
    <source>
        <dbReference type="EMBL" id="MBN8662035.1"/>
    </source>
</evidence>
<feature type="coiled-coil region" evidence="3">
    <location>
        <begin position="55"/>
        <end position="82"/>
    </location>
</feature>
<reference evidence="4" key="1">
    <citation type="submission" date="2021-02" db="EMBL/GenBank/DDBJ databases">
        <title>Genome-Resolved Metagenomics of a Microbial Community Performing Photosynthetic Biological Nutrient Removal.</title>
        <authorList>
            <person name="Mcdaniel E.A."/>
        </authorList>
    </citation>
    <scope>NUCLEOTIDE SEQUENCE</scope>
    <source>
        <strain evidence="4">UWPOB_OBS1</strain>
    </source>
</reference>
<evidence type="ECO:0000256" key="2">
    <source>
        <dbReference type="ARBA" id="ARBA00022803"/>
    </source>
</evidence>
<dbReference type="InterPro" id="IPR013105">
    <property type="entry name" value="TPR_2"/>
</dbReference>
<dbReference type="EMBL" id="JAFLCK010000029">
    <property type="protein sequence ID" value="MBN8662035.1"/>
    <property type="molecule type" value="Genomic_DNA"/>
</dbReference>
<evidence type="ECO:0000256" key="1">
    <source>
        <dbReference type="ARBA" id="ARBA00022737"/>
    </source>
</evidence>
<comment type="caution">
    <text evidence="4">The sequence shown here is derived from an EMBL/GenBank/DDBJ whole genome shotgun (WGS) entry which is preliminary data.</text>
</comment>
<accession>A0A8J7TMD2</accession>
<protein>
    <submittedName>
        <fullName evidence="4">Tetratricopeptide repeat protein</fullName>
    </submittedName>
</protein>
<name>A0A8J7TMD2_9BACT</name>
<keyword evidence="3" id="KW-0175">Coiled coil</keyword>
<evidence type="ECO:0000313" key="5">
    <source>
        <dbReference type="Proteomes" id="UP000664277"/>
    </source>
</evidence>
<dbReference type="Pfam" id="PF07719">
    <property type="entry name" value="TPR_2"/>
    <property type="match status" value="1"/>
</dbReference>
<keyword evidence="2" id="KW-0802">TPR repeat</keyword>